<dbReference type="GO" id="GO:0006508">
    <property type="term" value="P:proteolysis"/>
    <property type="evidence" value="ECO:0007669"/>
    <property type="project" value="UniProtKB-KW"/>
</dbReference>
<dbReference type="PRINTS" id="PR00376">
    <property type="entry name" value="IL1BCENZYME"/>
</dbReference>
<feature type="region of interest" description="Disordered" evidence="9">
    <location>
        <begin position="93"/>
        <end position="136"/>
    </location>
</feature>
<dbReference type="KEGG" id="nvi:100117953"/>
<evidence type="ECO:0000256" key="1">
    <source>
        <dbReference type="ARBA" id="ARBA00010134"/>
    </source>
</evidence>
<feature type="coiled-coil region" evidence="8">
    <location>
        <begin position="972"/>
        <end position="1013"/>
    </location>
</feature>
<accession>A0A7M7QUZ9</accession>
<feature type="domain" description="Caspase family p20" evidence="11">
    <location>
        <begin position="588"/>
        <end position="723"/>
    </location>
</feature>
<dbReference type="GeneID" id="100117953"/>
<keyword evidence="8" id="KW-0175">Coiled coil</keyword>
<dbReference type="GO" id="GO:0006915">
    <property type="term" value="P:apoptotic process"/>
    <property type="evidence" value="ECO:0007669"/>
    <property type="project" value="UniProtKB-KW"/>
</dbReference>
<evidence type="ECO:0000259" key="10">
    <source>
        <dbReference type="PROSITE" id="PS50207"/>
    </source>
</evidence>
<sequence length="1040" mass="119316">MELKDRQKIDHLCNQLLPSLDIKRLWPKLLEHKVYNRDDVNIPNWQKNLSSLETVRDICCTIKTRGPRAYAALIASLRQSDHQHVVDQLENDGASSSVNNANNNTTTEDNVPPVNDSLENSLESASNSNYQEHSEDDYHTKLYTEYEPLVIKVKKAELFRDEPQSRGIERYAMRSNPRGLVLMITNIDYKILDRRPSAKYDEDNLTNLFEEMGFRVIKYKNLTGNEIKKKVREFSQMKELARVDSVFVIISSHGSGERGKQETEIQGIDYMLSTYESIFCTDIIDNFTAMQCPSLINKPKIFIFQTCSFKNDKKIQSRSSIPKNSFNSTNLSTFSSNSIRGDKHQQAVVSRFATDAVVTKEASSDSHKPFGVSMRNYSDTIIAYATLPGYVSYRDTHNGSWFIQILCEVFMNYACEKHVQDLFTMTDGRIKNLRTGSDQCQTLSVINEGFHHCYLNPGLFDKPTTSASAKKMGDQVHLNKTTYTNLIASLHELQLHDVADHLQRSVIKPNDDQDVVDRPDTPDTPTTVNSDCISFNSSDEESDEREDNFHTKLQVVKEPLTINVKKATKFRDRPEVKHIGAYPMRSNPRGLVLIIANNLYKKEKDRRPSAIHDEANLKKLFTEMGFKVISHFDLTGKEIESKIEEFSQMKELRRVDAAFVIISSHGSGKPGNCETEITGIDYKSKGYKKVVCTSIMNYFTAEHCRYLSGKPKIFIFQTCRGSNEQVAVPRHAIDAVTNNLPRIEEAYVQFSETMRNYEDMLIVYSTIPGFVSYRDEYNGTWFIQILCEVFMNYAHKVHVRELFDMIDFRLKNFRTPEDNCQTPSVTSRGFNRHCYLNPGLFEDKTLNGNHNVIPKTEIDLTFKCCTNRKANIYVCTRCESVYHRKCARKLDNIRCIGKVKADCCSSKVNLVDNEDISVSSVNEVVEDVSKITTKQGEVSHSSKREVSRVETKHFDIVTNGVSLAQSLQNSKLEKLESNYELLQQVVKELRSNNELLQEKNEWLTKKLKKKKRNHWVRKNLGKVLKKRKKQASNVVEPVEI</sequence>
<dbReference type="GO" id="GO:0042981">
    <property type="term" value="P:regulation of apoptotic process"/>
    <property type="evidence" value="ECO:0007669"/>
    <property type="project" value="InterPro"/>
</dbReference>
<dbReference type="PROSITE" id="PS50207">
    <property type="entry name" value="CASPASE_P10"/>
    <property type="match status" value="2"/>
</dbReference>
<dbReference type="GO" id="GO:0004197">
    <property type="term" value="F:cysteine-type endopeptidase activity"/>
    <property type="evidence" value="ECO:0007669"/>
    <property type="project" value="InterPro"/>
</dbReference>
<evidence type="ECO:0000256" key="5">
    <source>
        <dbReference type="ARBA" id="ARBA00022807"/>
    </source>
</evidence>
<feature type="compositionally biased region" description="Low complexity" evidence="9">
    <location>
        <begin position="93"/>
        <end position="129"/>
    </location>
</feature>
<evidence type="ECO:0000256" key="4">
    <source>
        <dbReference type="ARBA" id="ARBA00022801"/>
    </source>
</evidence>
<dbReference type="Pfam" id="PF00656">
    <property type="entry name" value="Peptidase_C14"/>
    <property type="match status" value="2"/>
</dbReference>
<keyword evidence="14" id="KW-1185">Reference proteome</keyword>
<organism evidence="13 14">
    <name type="scientific">Nasonia vitripennis</name>
    <name type="common">Parasitic wasp</name>
    <dbReference type="NCBI Taxonomy" id="7425"/>
    <lineage>
        <taxon>Eukaryota</taxon>
        <taxon>Metazoa</taxon>
        <taxon>Ecdysozoa</taxon>
        <taxon>Arthropoda</taxon>
        <taxon>Hexapoda</taxon>
        <taxon>Insecta</taxon>
        <taxon>Pterygota</taxon>
        <taxon>Neoptera</taxon>
        <taxon>Endopterygota</taxon>
        <taxon>Hymenoptera</taxon>
        <taxon>Apocrita</taxon>
        <taxon>Proctotrupomorpha</taxon>
        <taxon>Chalcidoidea</taxon>
        <taxon>Pteromalidae</taxon>
        <taxon>Pteromalinae</taxon>
        <taxon>Nasonia</taxon>
    </lineage>
</organism>
<feature type="compositionally biased region" description="Basic and acidic residues" evidence="9">
    <location>
        <begin position="508"/>
        <end position="521"/>
    </location>
</feature>
<dbReference type="PROSITE" id="PS50208">
    <property type="entry name" value="CASPASE_P20"/>
    <property type="match status" value="2"/>
</dbReference>
<dbReference type="PANTHER" id="PTHR47901">
    <property type="entry name" value="CASPASE RECRUITMENT DOMAIN-CONTAINING PROTEIN 18"/>
    <property type="match status" value="1"/>
</dbReference>
<dbReference type="SMART" id="SM00115">
    <property type="entry name" value="CASc"/>
    <property type="match status" value="2"/>
</dbReference>
<name>A0A7M7QUZ9_NASVI</name>
<dbReference type="CTD" id="39173"/>
<feature type="domain" description="Caspase family p10" evidence="10">
    <location>
        <begin position="759"/>
        <end position="838"/>
    </location>
</feature>
<dbReference type="InterPro" id="IPR002138">
    <property type="entry name" value="Pept_C14_p10"/>
</dbReference>
<dbReference type="InParanoid" id="A0A7M7QUZ9"/>
<dbReference type="Gene3D" id="3.40.50.1460">
    <property type="match status" value="2"/>
</dbReference>
<dbReference type="RefSeq" id="XP_032454016.1">
    <property type="nucleotide sequence ID" value="XM_032598125.1"/>
</dbReference>
<dbReference type="InterPro" id="IPR001315">
    <property type="entry name" value="CARD"/>
</dbReference>
<dbReference type="AlphaFoldDB" id="A0A7M7QUZ9"/>
<dbReference type="SUPFAM" id="SSF47986">
    <property type="entry name" value="DEATH domain"/>
    <property type="match status" value="1"/>
</dbReference>
<protein>
    <submittedName>
        <fullName evidence="13">Uncharacterized protein</fullName>
    </submittedName>
</protein>
<dbReference type="PANTHER" id="PTHR47901:SF8">
    <property type="entry name" value="CASPASE-3"/>
    <property type="match status" value="1"/>
</dbReference>
<comment type="similarity">
    <text evidence="1 7">Belongs to the peptidase C14A family.</text>
</comment>
<evidence type="ECO:0000256" key="9">
    <source>
        <dbReference type="SAM" id="MobiDB-lite"/>
    </source>
</evidence>
<evidence type="ECO:0000256" key="6">
    <source>
        <dbReference type="ARBA" id="ARBA00023145"/>
    </source>
</evidence>
<keyword evidence="5" id="KW-0788">Thiol protease</keyword>
<feature type="domain" description="Caspase family p20" evidence="11">
    <location>
        <begin position="177"/>
        <end position="307"/>
    </location>
</feature>
<evidence type="ECO:0000256" key="8">
    <source>
        <dbReference type="SAM" id="Coils"/>
    </source>
</evidence>
<keyword evidence="3" id="KW-0053">Apoptosis</keyword>
<evidence type="ECO:0000313" key="14">
    <source>
        <dbReference type="Proteomes" id="UP000002358"/>
    </source>
</evidence>
<dbReference type="SUPFAM" id="SSF52129">
    <property type="entry name" value="Caspase-like"/>
    <property type="match status" value="2"/>
</dbReference>
<dbReference type="PROSITE" id="PS50209">
    <property type="entry name" value="CARD"/>
    <property type="match status" value="1"/>
</dbReference>
<dbReference type="InterPro" id="IPR011029">
    <property type="entry name" value="DEATH-like_dom_sf"/>
</dbReference>
<dbReference type="EnsemblMetazoa" id="XM_032598125">
    <property type="protein sequence ID" value="XP_032454016"/>
    <property type="gene ID" value="LOC100117953"/>
</dbReference>
<feature type="domain" description="Caspase family p10" evidence="10">
    <location>
        <begin position="378"/>
        <end position="431"/>
    </location>
</feature>
<dbReference type="Pfam" id="PF00619">
    <property type="entry name" value="CARD"/>
    <property type="match status" value="1"/>
</dbReference>
<dbReference type="InterPro" id="IPR015917">
    <property type="entry name" value="Pept_C14A"/>
</dbReference>
<keyword evidence="2" id="KW-0645">Protease</keyword>
<reference evidence="13" key="1">
    <citation type="submission" date="2021-01" db="UniProtKB">
        <authorList>
            <consortium name="EnsemblMetazoa"/>
        </authorList>
    </citation>
    <scope>IDENTIFICATION</scope>
</reference>
<dbReference type="OrthoDB" id="6097640at2759"/>
<dbReference type="InterPro" id="IPR002398">
    <property type="entry name" value="Pept_C14"/>
</dbReference>
<evidence type="ECO:0000256" key="7">
    <source>
        <dbReference type="RuleBase" id="RU003971"/>
    </source>
</evidence>
<dbReference type="InterPro" id="IPR029030">
    <property type="entry name" value="Caspase-like_dom_sf"/>
</dbReference>
<dbReference type="Proteomes" id="UP000002358">
    <property type="component" value="Chromosome 3"/>
</dbReference>
<feature type="domain" description="CARD" evidence="12">
    <location>
        <begin position="1"/>
        <end position="92"/>
    </location>
</feature>
<dbReference type="Gene3D" id="1.10.533.10">
    <property type="entry name" value="Death Domain, Fas"/>
    <property type="match status" value="1"/>
</dbReference>
<dbReference type="SMR" id="A0A7M7QUZ9"/>
<evidence type="ECO:0000313" key="13">
    <source>
        <dbReference type="EnsemblMetazoa" id="XP_032454016"/>
    </source>
</evidence>
<evidence type="ECO:0000259" key="12">
    <source>
        <dbReference type="PROSITE" id="PS50209"/>
    </source>
</evidence>
<feature type="region of interest" description="Disordered" evidence="9">
    <location>
        <begin position="508"/>
        <end position="530"/>
    </location>
</feature>
<dbReference type="CDD" id="cd01671">
    <property type="entry name" value="CARD"/>
    <property type="match status" value="1"/>
</dbReference>
<evidence type="ECO:0000256" key="3">
    <source>
        <dbReference type="ARBA" id="ARBA00022703"/>
    </source>
</evidence>
<dbReference type="InterPro" id="IPR011600">
    <property type="entry name" value="Pept_C14_caspase"/>
</dbReference>
<evidence type="ECO:0000259" key="11">
    <source>
        <dbReference type="PROSITE" id="PS50208"/>
    </source>
</evidence>
<keyword evidence="6" id="KW-0865">Zymogen</keyword>
<keyword evidence="4" id="KW-0378">Hydrolase</keyword>
<dbReference type="InterPro" id="IPR001309">
    <property type="entry name" value="Pept_C14_p20"/>
</dbReference>
<proteinExistence type="inferred from homology"/>
<evidence type="ECO:0000256" key="2">
    <source>
        <dbReference type="ARBA" id="ARBA00022670"/>
    </source>
</evidence>